<evidence type="ECO:0000313" key="1">
    <source>
        <dbReference type="EMBL" id="KAK2139087.1"/>
    </source>
</evidence>
<comment type="caution">
    <text evidence="1">The sequence shown here is derived from an EMBL/GenBank/DDBJ whole genome shotgun (WGS) entry which is preliminary data.</text>
</comment>
<name>A0AAD9ML37_RIDPI</name>
<organism evidence="1 2">
    <name type="scientific">Ridgeia piscesae</name>
    <name type="common">Tubeworm</name>
    <dbReference type="NCBI Taxonomy" id="27915"/>
    <lineage>
        <taxon>Eukaryota</taxon>
        <taxon>Metazoa</taxon>
        <taxon>Spiralia</taxon>
        <taxon>Lophotrochozoa</taxon>
        <taxon>Annelida</taxon>
        <taxon>Polychaeta</taxon>
        <taxon>Sedentaria</taxon>
        <taxon>Canalipalpata</taxon>
        <taxon>Sabellida</taxon>
        <taxon>Siboglinidae</taxon>
        <taxon>Ridgeia</taxon>
    </lineage>
</organism>
<dbReference type="SUPFAM" id="SSF49785">
    <property type="entry name" value="Galactose-binding domain-like"/>
    <property type="match status" value="2"/>
</dbReference>
<dbReference type="Pfam" id="PF22633">
    <property type="entry name" value="F5_F8_type_C_2"/>
    <property type="match status" value="1"/>
</dbReference>
<proteinExistence type="predicted"/>
<reference evidence="1" key="1">
    <citation type="journal article" date="2023" name="Mol. Biol. Evol.">
        <title>Third-Generation Sequencing Reveals the Adaptive Role of the Epigenome in Three Deep-Sea Polychaetes.</title>
        <authorList>
            <person name="Perez M."/>
            <person name="Aroh O."/>
            <person name="Sun Y."/>
            <person name="Lan Y."/>
            <person name="Juniper S.K."/>
            <person name="Young C.R."/>
            <person name="Angers B."/>
            <person name="Qian P.Y."/>
        </authorList>
    </citation>
    <scope>NUCLEOTIDE SEQUENCE</scope>
    <source>
        <strain evidence="1">R07B-5</strain>
    </source>
</reference>
<protein>
    <submittedName>
        <fullName evidence="1">Uncharacterized protein</fullName>
    </submittedName>
</protein>
<dbReference type="Proteomes" id="UP001209878">
    <property type="component" value="Unassembled WGS sequence"/>
</dbReference>
<dbReference type="Gene3D" id="2.60.120.260">
    <property type="entry name" value="Galactose-binding domain-like"/>
    <property type="match status" value="2"/>
</dbReference>
<accession>A0AAD9ML37</accession>
<dbReference type="PANTHER" id="PTHR45713">
    <property type="entry name" value="FTP DOMAIN-CONTAINING PROTEIN"/>
    <property type="match status" value="1"/>
</dbReference>
<evidence type="ECO:0000313" key="2">
    <source>
        <dbReference type="Proteomes" id="UP001209878"/>
    </source>
</evidence>
<gene>
    <name evidence="1" type="ORF">NP493_6722g00000</name>
</gene>
<sequence length="183" mass="19909">MDKTKNGVLTLTEVEVYGVYEDGLHDISVTALQKSTARSTTCQVIGEAFGSGETRRINCGPGVKGSVVRVSSLGKMPRPLSLCEVQVYGTYVTANTELINLAYMKPTKMVSVYQNKVTEYDPLNAVDGSRSGRLYSSSCAATSAVKNAGWQVDLQAIHLIKEVVITNRGDNYGVLFLPHIWID</sequence>
<keyword evidence="2" id="KW-1185">Reference proteome</keyword>
<dbReference type="InterPro" id="IPR008979">
    <property type="entry name" value="Galactose-bd-like_sf"/>
</dbReference>
<dbReference type="PANTHER" id="PTHR45713:SF6">
    <property type="entry name" value="F5_8 TYPE C DOMAIN-CONTAINING PROTEIN"/>
    <property type="match status" value="1"/>
</dbReference>
<dbReference type="AlphaFoldDB" id="A0AAD9ML37"/>
<dbReference type="EMBL" id="JAODUO010006709">
    <property type="protein sequence ID" value="KAK2139087.1"/>
    <property type="molecule type" value="Genomic_DNA"/>
</dbReference>
<dbReference type="InterPro" id="IPR051941">
    <property type="entry name" value="BG_Antigen-Binding_Lectin"/>
</dbReference>